<reference evidence="1" key="1">
    <citation type="journal article" date="2015" name="Nature">
        <title>Complex archaea that bridge the gap between prokaryotes and eukaryotes.</title>
        <authorList>
            <person name="Spang A."/>
            <person name="Saw J.H."/>
            <person name="Jorgensen S.L."/>
            <person name="Zaremba-Niedzwiedzka K."/>
            <person name="Martijn J."/>
            <person name="Lind A.E."/>
            <person name="van Eijk R."/>
            <person name="Schleper C."/>
            <person name="Guy L."/>
            <person name="Ettema T.J."/>
        </authorList>
    </citation>
    <scope>NUCLEOTIDE SEQUENCE</scope>
</reference>
<dbReference type="AlphaFoldDB" id="A0A0F9WTN1"/>
<evidence type="ECO:0000313" key="1">
    <source>
        <dbReference type="EMBL" id="KKN89666.1"/>
    </source>
</evidence>
<accession>A0A0F9WTN1</accession>
<sequence>MTKTVKGKVVKNVKLPTVKAHKEYVVLYYDQHDEWDVDTALTTVKKEAERDAEEFLSEDTGIRVALVVEISLPAIE</sequence>
<proteinExistence type="predicted"/>
<dbReference type="EMBL" id="LAZR01000116">
    <property type="protein sequence ID" value="KKN89666.1"/>
    <property type="molecule type" value="Genomic_DNA"/>
</dbReference>
<protein>
    <submittedName>
        <fullName evidence="1">Uncharacterized protein</fullName>
    </submittedName>
</protein>
<name>A0A0F9WTN1_9ZZZZ</name>
<gene>
    <name evidence="1" type="ORF">LCGC14_0235120</name>
</gene>
<organism evidence="1">
    <name type="scientific">marine sediment metagenome</name>
    <dbReference type="NCBI Taxonomy" id="412755"/>
    <lineage>
        <taxon>unclassified sequences</taxon>
        <taxon>metagenomes</taxon>
        <taxon>ecological metagenomes</taxon>
    </lineage>
</organism>
<comment type="caution">
    <text evidence="1">The sequence shown here is derived from an EMBL/GenBank/DDBJ whole genome shotgun (WGS) entry which is preliminary data.</text>
</comment>